<gene>
    <name evidence="2" type="ORF">BGT96224_Ac30727</name>
    <name evidence="3" type="ORF">BGT96224V2_LOCUS4191</name>
</gene>
<reference evidence="2" key="2">
    <citation type="submission" date="2013-01" db="EMBL/GenBank/DDBJ databases">
        <title>The wheat powdery mildew genome reveals unique evolution of an obligate biotroph.</title>
        <authorList>
            <person name="Oberhaensli S."/>
            <person name="Wicker T."/>
            <person name="Keller B."/>
        </authorList>
    </citation>
    <scope>NUCLEOTIDE SEQUENCE</scope>
    <source>
        <strain evidence="2">96224</strain>
    </source>
</reference>
<organism evidence="3">
    <name type="scientific">Blumeria graminis f. sp. tritici 96224</name>
    <dbReference type="NCBI Taxonomy" id="1268274"/>
    <lineage>
        <taxon>Eukaryota</taxon>
        <taxon>Fungi</taxon>
        <taxon>Dikarya</taxon>
        <taxon>Ascomycota</taxon>
        <taxon>Pezizomycotina</taxon>
        <taxon>Leotiomycetes</taxon>
        <taxon>Erysiphales</taxon>
        <taxon>Erysiphaceae</taxon>
        <taxon>Blumeria</taxon>
    </lineage>
</organism>
<dbReference type="HOGENOM" id="CLU_1992234_0_0_1"/>
<evidence type="ECO:0000256" key="1">
    <source>
        <dbReference type="SAM" id="MobiDB-lite"/>
    </source>
</evidence>
<reference evidence="4" key="1">
    <citation type="journal article" date="2013" name="Nat. Genet.">
        <title>The wheat powdery mildew genome shows the unique evolution of an obligate biotroph.</title>
        <authorList>
            <person name="Wicker T."/>
            <person name="Oberhaensli S."/>
            <person name="Parlange F."/>
            <person name="Buchmann J.P."/>
            <person name="Shatalina M."/>
            <person name="Roffler S."/>
            <person name="Ben-David R."/>
            <person name="Dolezel J."/>
            <person name="Simkova H."/>
            <person name="Schulze-Lefert P."/>
            <person name="Spanu P.D."/>
            <person name="Bruggmann R."/>
            <person name="Amselem J."/>
            <person name="Quesneville H."/>
            <person name="Ver Loren van Themaat E."/>
            <person name="Paape T."/>
            <person name="Shimizu K.K."/>
            <person name="Keller B."/>
        </authorList>
    </citation>
    <scope>NUCLEOTIDE SEQUENCE [LARGE SCALE GENOMIC DNA]</scope>
    <source>
        <strain evidence="4">96224</strain>
    </source>
</reference>
<sequence length="125" mass="14387">MKKFYVADTKSSSSNYQSLKNLNTGTPQNHTLRYTQSEHSQRRISQLAKIDLVAKRHFTNSSIFRIDIMSSVFALITSDEDSQACERVELVMDEVVGIRFCRIPIPVRHWNIRVMVRPVVDSSTI</sequence>
<proteinExistence type="predicted"/>
<feature type="region of interest" description="Disordered" evidence="1">
    <location>
        <begin position="20"/>
        <end position="40"/>
    </location>
</feature>
<protein>
    <submittedName>
        <fullName evidence="3">BgtAc-30727</fullName>
    </submittedName>
</protein>
<dbReference type="AlphaFoldDB" id="A0A061HHD4"/>
<feature type="compositionally biased region" description="Polar residues" evidence="1">
    <location>
        <begin position="20"/>
        <end position="38"/>
    </location>
</feature>
<name>A0A061HHD4_BLUGR</name>
<dbReference type="OrthoDB" id="10331192at2759"/>
<evidence type="ECO:0000313" key="4">
    <source>
        <dbReference type="Proteomes" id="UP000053110"/>
    </source>
</evidence>
<dbReference type="EMBL" id="KE375080">
    <property type="protein sequence ID" value="EPQ64169.1"/>
    <property type="molecule type" value="Genomic_DNA"/>
</dbReference>
<evidence type="ECO:0000313" key="2">
    <source>
        <dbReference type="EMBL" id="EPQ64169.1"/>
    </source>
</evidence>
<evidence type="ECO:0000313" key="3">
    <source>
        <dbReference type="EMBL" id="SUZ11020.1"/>
    </source>
</evidence>
<accession>A0A061HHD4</accession>
<dbReference type="Proteomes" id="UP000053110">
    <property type="component" value="Unassembled WGS sequence"/>
</dbReference>
<feature type="non-terminal residue" evidence="3">
    <location>
        <position position="125"/>
    </location>
</feature>
<reference evidence="3" key="3">
    <citation type="submission" date="2018-07" db="EMBL/GenBank/DDBJ databases">
        <authorList>
            <person name="Quirk P.G."/>
            <person name="Krulwich T.A."/>
        </authorList>
    </citation>
    <scope>NUCLEOTIDE SEQUENCE</scope>
    <source>
        <strain evidence="3">96224</strain>
    </source>
</reference>
<dbReference type="EMBL" id="UIGY01000107">
    <property type="protein sequence ID" value="SUZ11020.1"/>
    <property type="molecule type" value="Genomic_DNA"/>
</dbReference>